<feature type="chain" id="PRO_5015145492" description="Alpha/beta superfamily hydrolase" evidence="3">
    <location>
        <begin position="20"/>
        <end position="277"/>
    </location>
</feature>
<feature type="signal peptide" evidence="3">
    <location>
        <begin position="1"/>
        <end position="19"/>
    </location>
</feature>
<evidence type="ECO:0000313" key="4">
    <source>
        <dbReference type="EMBL" id="PSL45375.1"/>
    </source>
</evidence>
<sequence length="277" mass="31283">MKTSVILSALLFAGNMAMAQRTVSTEKNEHNPFVLGIVDKIESVQLAETRTLNIYLPEDYDKDTATTYPVVYLLDGSANEDFVHIAGLVQFLTTIKVMPPSIVVGIANVDRKRDFTHPTTVKKDLKILPTSGGSQKFMLFIEKDLQPYIQQNYRTNAQKTIIGQSLGGLLATEILLKKPDLFDNYLIVSPSLWWNDESLLSEAKALLQIHAKKSIRVYVALGNEGLQMKRDVDKFVDILQTDADKQIKVTYTTFPDESHLTILHRSIYKGFEVLYQQ</sequence>
<reference evidence="4 5" key="1">
    <citation type="submission" date="2018-03" db="EMBL/GenBank/DDBJ databases">
        <title>Genomic Encyclopedia of Archaeal and Bacterial Type Strains, Phase II (KMG-II): from individual species to whole genera.</title>
        <authorList>
            <person name="Goeker M."/>
        </authorList>
    </citation>
    <scope>NUCLEOTIDE SEQUENCE [LARGE SCALE GENOMIC DNA]</scope>
    <source>
        <strain evidence="4 5">DSM 24859</strain>
    </source>
</reference>
<dbReference type="EMBL" id="PYAW01000004">
    <property type="protein sequence ID" value="PSL45375.1"/>
    <property type="molecule type" value="Genomic_DNA"/>
</dbReference>
<dbReference type="SUPFAM" id="SSF53474">
    <property type="entry name" value="alpha/beta-Hydrolases"/>
    <property type="match status" value="1"/>
</dbReference>
<keyword evidence="2" id="KW-0378">Hydrolase</keyword>
<dbReference type="InterPro" id="IPR052558">
    <property type="entry name" value="Siderophore_Hydrolase_D"/>
</dbReference>
<gene>
    <name evidence="4" type="ORF">CLV51_10477</name>
</gene>
<keyword evidence="3" id="KW-0732">Signal</keyword>
<dbReference type="InterPro" id="IPR000801">
    <property type="entry name" value="Esterase-like"/>
</dbReference>
<comment type="caution">
    <text evidence="4">The sequence shown here is derived from an EMBL/GenBank/DDBJ whole genome shotgun (WGS) entry which is preliminary data.</text>
</comment>
<evidence type="ECO:0000256" key="3">
    <source>
        <dbReference type="SAM" id="SignalP"/>
    </source>
</evidence>
<dbReference type="RefSeq" id="WP_106529717.1">
    <property type="nucleotide sequence ID" value="NZ_PYAW01000004.1"/>
</dbReference>
<dbReference type="PANTHER" id="PTHR40841">
    <property type="entry name" value="SIDEROPHORE TRIACETYLFUSARININE C ESTERASE"/>
    <property type="match status" value="1"/>
</dbReference>
<evidence type="ECO:0000256" key="1">
    <source>
        <dbReference type="ARBA" id="ARBA00005622"/>
    </source>
</evidence>
<dbReference type="Proteomes" id="UP000240971">
    <property type="component" value="Unassembled WGS sequence"/>
</dbReference>
<dbReference type="PANTHER" id="PTHR40841:SF2">
    <property type="entry name" value="SIDEROPHORE-DEGRADING ESTERASE (EUROFUNG)"/>
    <property type="match status" value="1"/>
</dbReference>
<name>A0A2P8HGN0_CHINA</name>
<comment type="similarity">
    <text evidence="1">Belongs to the esterase D family.</text>
</comment>
<proteinExistence type="inferred from homology"/>
<evidence type="ECO:0000313" key="5">
    <source>
        <dbReference type="Proteomes" id="UP000240971"/>
    </source>
</evidence>
<dbReference type="AlphaFoldDB" id="A0A2P8HGN0"/>
<dbReference type="InterPro" id="IPR029058">
    <property type="entry name" value="AB_hydrolase_fold"/>
</dbReference>
<organism evidence="4 5">
    <name type="scientific">Chitinophaga niastensis</name>
    <dbReference type="NCBI Taxonomy" id="536980"/>
    <lineage>
        <taxon>Bacteria</taxon>
        <taxon>Pseudomonadati</taxon>
        <taxon>Bacteroidota</taxon>
        <taxon>Chitinophagia</taxon>
        <taxon>Chitinophagales</taxon>
        <taxon>Chitinophagaceae</taxon>
        <taxon>Chitinophaga</taxon>
    </lineage>
</organism>
<dbReference type="Gene3D" id="3.40.50.1820">
    <property type="entry name" value="alpha/beta hydrolase"/>
    <property type="match status" value="1"/>
</dbReference>
<dbReference type="OrthoDB" id="9784036at2"/>
<dbReference type="GO" id="GO:0016788">
    <property type="term" value="F:hydrolase activity, acting on ester bonds"/>
    <property type="evidence" value="ECO:0007669"/>
    <property type="project" value="TreeGrafter"/>
</dbReference>
<evidence type="ECO:0000256" key="2">
    <source>
        <dbReference type="ARBA" id="ARBA00022801"/>
    </source>
</evidence>
<accession>A0A2P8HGN0</accession>
<dbReference type="Pfam" id="PF00756">
    <property type="entry name" value="Esterase"/>
    <property type="match status" value="1"/>
</dbReference>
<protein>
    <recommendedName>
        <fullName evidence="6">Alpha/beta superfamily hydrolase</fullName>
    </recommendedName>
</protein>
<keyword evidence="5" id="KW-1185">Reference proteome</keyword>
<evidence type="ECO:0008006" key="6">
    <source>
        <dbReference type="Google" id="ProtNLM"/>
    </source>
</evidence>